<dbReference type="Gene3D" id="2.60.40.1490">
    <property type="entry name" value="Histone chaperone ASF1-like"/>
    <property type="match status" value="1"/>
</dbReference>
<dbReference type="OMA" id="DYADQEM"/>
<dbReference type="FunFam" id="2.60.40.1490:FF:000001">
    <property type="entry name" value="Histone chaperone ASF1"/>
    <property type="match status" value="1"/>
</dbReference>
<dbReference type="Pfam" id="PF04729">
    <property type="entry name" value="ASF1_hist_chap"/>
    <property type="match status" value="1"/>
</dbReference>
<accession>C1EE55</accession>
<dbReference type="RefSeq" id="XP_002505221.1">
    <property type="nucleotide sequence ID" value="XM_002505175.1"/>
</dbReference>
<dbReference type="eggNOG" id="KOG3265">
    <property type="taxonomic scope" value="Eukaryota"/>
</dbReference>
<dbReference type="GO" id="GO:0010091">
    <property type="term" value="P:trichome branching"/>
    <property type="evidence" value="ECO:0007669"/>
    <property type="project" value="UniProtKB-ARBA"/>
</dbReference>
<dbReference type="SUPFAM" id="SSF101546">
    <property type="entry name" value="ASF1-like"/>
    <property type="match status" value="1"/>
</dbReference>
<keyword evidence="4" id="KW-0804">Transcription</keyword>
<dbReference type="PANTHER" id="PTHR12040">
    <property type="entry name" value="ANTI-SILENCING PROTEIN 1"/>
    <property type="match status" value="1"/>
</dbReference>
<dbReference type="KEGG" id="mis:MICPUN_62505"/>
<evidence type="ECO:0000256" key="5">
    <source>
        <dbReference type="ARBA" id="ARBA00023186"/>
    </source>
</evidence>
<dbReference type="GO" id="GO:0031567">
    <property type="term" value="P:mitotic cell size control checkpoint signaling"/>
    <property type="evidence" value="ECO:0007669"/>
    <property type="project" value="UniProtKB-ARBA"/>
</dbReference>
<evidence type="ECO:0000256" key="3">
    <source>
        <dbReference type="ARBA" id="ARBA00023015"/>
    </source>
</evidence>
<protein>
    <submittedName>
        <fullName evidence="7">Nucleosome assembly factor</fullName>
    </submittedName>
</protein>
<dbReference type="InterPro" id="IPR036747">
    <property type="entry name" value="ASF1-like_sf"/>
</dbReference>
<keyword evidence="3" id="KW-0805">Transcription regulation</keyword>
<sequence>MSAINVTQVQVLNNPQMFMTPLQFEIQYECLQPLANDLEWKLTYVGSAESDAHDQVLDTVLVGPVAVGSYKFVFQADPPDVSRIPQSDILGVTVLLLTCSYNDVEFIRVGYYVNNDYHDQFEELRENPPATVQIDKVVRNILEEKPRVTRFPCEFDTPSIPTASGMEGEAGGAMMGEDMENVQPGYGYDADAAAKMGYDQQQGYADQQQGFGFAAGHGPTEVQY</sequence>
<dbReference type="GO" id="GO:0005634">
    <property type="term" value="C:nucleus"/>
    <property type="evidence" value="ECO:0007669"/>
    <property type="project" value="UniProtKB-SubCell"/>
</dbReference>
<dbReference type="GO" id="GO:0042393">
    <property type="term" value="F:histone binding"/>
    <property type="evidence" value="ECO:0007669"/>
    <property type="project" value="TreeGrafter"/>
</dbReference>
<dbReference type="PANTHER" id="PTHR12040:SF0">
    <property type="entry name" value="HISTONE CHAPERONE ASF1"/>
    <property type="match status" value="1"/>
</dbReference>
<dbReference type="OrthoDB" id="29755at2759"/>
<gene>
    <name evidence="7" type="ORF">MICPUN_62505</name>
</gene>
<proteinExistence type="inferred from homology"/>
<dbReference type="Proteomes" id="UP000002009">
    <property type="component" value="Chromosome 11"/>
</dbReference>
<reference evidence="7 8" key="1">
    <citation type="journal article" date="2009" name="Science">
        <title>Green evolution and dynamic adaptations revealed by genomes of the marine picoeukaryotes Micromonas.</title>
        <authorList>
            <person name="Worden A.Z."/>
            <person name="Lee J.H."/>
            <person name="Mock T."/>
            <person name="Rouze P."/>
            <person name="Simmons M.P."/>
            <person name="Aerts A.L."/>
            <person name="Allen A.E."/>
            <person name="Cuvelier M.L."/>
            <person name="Derelle E."/>
            <person name="Everett M.V."/>
            <person name="Foulon E."/>
            <person name="Grimwood J."/>
            <person name="Gundlach H."/>
            <person name="Henrissat B."/>
            <person name="Napoli C."/>
            <person name="McDonald S.M."/>
            <person name="Parker M.S."/>
            <person name="Rombauts S."/>
            <person name="Salamov A."/>
            <person name="Von Dassow P."/>
            <person name="Badger J.H."/>
            <person name="Coutinho P.M."/>
            <person name="Demir E."/>
            <person name="Dubchak I."/>
            <person name="Gentemann C."/>
            <person name="Eikrem W."/>
            <person name="Gready J.E."/>
            <person name="John U."/>
            <person name="Lanier W."/>
            <person name="Lindquist E.A."/>
            <person name="Lucas S."/>
            <person name="Mayer K.F."/>
            <person name="Moreau H."/>
            <person name="Not F."/>
            <person name="Otillar R."/>
            <person name="Panaud O."/>
            <person name="Pangilinan J."/>
            <person name="Paulsen I."/>
            <person name="Piegu B."/>
            <person name="Poliakov A."/>
            <person name="Robbens S."/>
            <person name="Schmutz J."/>
            <person name="Toulza E."/>
            <person name="Wyss T."/>
            <person name="Zelensky A."/>
            <person name="Zhou K."/>
            <person name="Armbrust E.V."/>
            <person name="Bhattacharya D."/>
            <person name="Goodenough U.W."/>
            <person name="Van de Peer Y."/>
            <person name="Grigoriev I.V."/>
        </authorList>
    </citation>
    <scope>NUCLEOTIDE SEQUENCE [LARGE SCALE GENOMIC DNA]</scope>
    <source>
        <strain evidence="8">RCC299 / NOUM17</strain>
    </source>
</reference>
<keyword evidence="8" id="KW-1185">Reference proteome</keyword>
<keyword evidence="6" id="KW-0539">Nucleus</keyword>
<dbReference type="GO" id="GO:0000785">
    <property type="term" value="C:chromatin"/>
    <property type="evidence" value="ECO:0007669"/>
    <property type="project" value="TreeGrafter"/>
</dbReference>
<organism evidence="7 8">
    <name type="scientific">Micromonas commoda (strain RCC299 / NOUM17 / CCMP2709)</name>
    <name type="common">Picoplanktonic green alga</name>
    <dbReference type="NCBI Taxonomy" id="296587"/>
    <lineage>
        <taxon>Eukaryota</taxon>
        <taxon>Viridiplantae</taxon>
        <taxon>Chlorophyta</taxon>
        <taxon>Mamiellophyceae</taxon>
        <taxon>Mamiellales</taxon>
        <taxon>Mamiellaceae</taxon>
        <taxon>Micromonas</taxon>
    </lineage>
</organism>
<dbReference type="EMBL" id="CP001330">
    <property type="protein sequence ID" value="ACO66479.1"/>
    <property type="molecule type" value="Genomic_DNA"/>
</dbReference>
<evidence type="ECO:0000256" key="6">
    <source>
        <dbReference type="ARBA" id="ARBA00023242"/>
    </source>
</evidence>
<name>C1EE55_MICCC</name>
<comment type="subcellular location">
    <subcellularLocation>
        <location evidence="1">Nucleus</location>
    </subcellularLocation>
</comment>
<dbReference type="InterPro" id="IPR006818">
    <property type="entry name" value="ASF1-like"/>
</dbReference>
<dbReference type="AlphaFoldDB" id="C1EE55"/>
<evidence type="ECO:0000313" key="7">
    <source>
        <dbReference type="EMBL" id="ACO66479.1"/>
    </source>
</evidence>
<keyword evidence="5" id="KW-0143">Chaperone</keyword>
<dbReference type="FunCoup" id="C1EE55">
    <property type="interactions" value="1692"/>
</dbReference>
<evidence type="ECO:0000256" key="4">
    <source>
        <dbReference type="ARBA" id="ARBA00023163"/>
    </source>
</evidence>
<comment type="similarity">
    <text evidence="2">Belongs to the ASF1 family.</text>
</comment>
<dbReference type="GO" id="GO:0006335">
    <property type="term" value="P:DNA replication-dependent chromatin assembly"/>
    <property type="evidence" value="ECO:0007669"/>
    <property type="project" value="TreeGrafter"/>
</dbReference>
<evidence type="ECO:0000313" key="8">
    <source>
        <dbReference type="Proteomes" id="UP000002009"/>
    </source>
</evidence>
<dbReference type="STRING" id="296587.C1EE55"/>
<evidence type="ECO:0000256" key="2">
    <source>
        <dbReference type="ARBA" id="ARBA00006051"/>
    </source>
</evidence>
<evidence type="ECO:0000256" key="1">
    <source>
        <dbReference type="ARBA" id="ARBA00004123"/>
    </source>
</evidence>
<dbReference type="InParanoid" id="C1EE55"/>
<dbReference type="GeneID" id="8247338"/>